<name>A0A2M6WWX4_9BACT</name>
<dbReference type="NCBIfam" id="TIGR04256">
    <property type="entry name" value="GxxExxY"/>
    <property type="match status" value="1"/>
</dbReference>
<gene>
    <name evidence="1" type="ORF">COT77_02185</name>
</gene>
<dbReference type="Pfam" id="PF13366">
    <property type="entry name" value="PDDEXK_3"/>
    <property type="match status" value="1"/>
</dbReference>
<dbReference type="InterPro" id="IPR026350">
    <property type="entry name" value="GxxExxY"/>
</dbReference>
<protein>
    <recommendedName>
        <fullName evidence="3">GxxExxY protein</fullName>
    </recommendedName>
</protein>
<comment type="caution">
    <text evidence="1">The sequence shown here is derived from an EMBL/GenBank/DDBJ whole genome shotgun (WGS) entry which is preliminary data.</text>
</comment>
<dbReference type="AlphaFoldDB" id="A0A2M6WWX4"/>
<proteinExistence type="predicted"/>
<dbReference type="Proteomes" id="UP000228596">
    <property type="component" value="Unassembled WGS sequence"/>
</dbReference>
<evidence type="ECO:0000313" key="2">
    <source>
        <dbReference type="Proteomes" id="UP000228596"/>
    </source>
</evidence>
<reference evidence="2" key="1">
    <citation type="submission" date="2017-09" db="EMBL/GenBank/DDBJ databases">
        <title>Depth-based differentiation of microbial function through sediment-hosted aquifers and enrichment of novel symbionts in the deep terrestrial subsurface.</title>
        <authorList>
            <person name="Probst A.J."/>
            <person name="Ladd B."/>
            <person name="Jarett J.K."/>
            <person name="Geller-Mcgrath D.E."/>
            <person name="Sieber C.M.K."/>
            <person name="Emerson J.B."/>
            <person name="Anantharaman K."/>
            <person name="Thomas B.C."/>
            <person name="Malmstrom R."/>
            <person name="Stieglmeier M."/>
            <person name="Klingl A."/>
            <person name="Woyke T."/>
            <person name="Ryan C.M."/>
            <person name="Banfield J.F."/>
        </authorList>
    </citation>
    <scope>NUCLEOTIDE SEQUENCE [LARGE SCALE GENOMIC DNA]</scope>
</reference>
<sequence>MERKTYKEILHKELSYEIGGLFLRIHDILGRFARELQYSNLFEDLLKEKGIPYKREVILLTAGQFKNKADFIIDNKIIVEFKAKPFVTKEDYYQTQRYLQASNLDLAVIVNFRNKYLSPKRVINYSKNKSTPYEQYKLDTNTTKK</sequence>
<organism evidence="1 2">
    <name type="scientific">Candidatus Berkelbacteria bacterium CG10_big_fil_rev_8_21_14_0_10_41_12</name>
    <dbReference type="NCBI Taxonomy" id="1974513"/>
    <lineage>
        <taxon>Bacteria</taxon>
        <taxon>Candidatus Berkelbacteria</taxon>
    </lineage>
</organism>
<evidence type="ECO:0008006" key="3">
    <source>
        <dbReference type="Google" id="ProtNLM"/>
    </source>
</evidence>
<evidence type="ECO:0000313" key="1">
    <source>
        <dbReference type="EMBL" id="PIT97305.1"/>
    </source>
</evidence>
<dbReference type="EMBL" id="PEZV01000021">
    <property type="protein sequence ID" value="PIT97305.1"/>
    <property type="molecule type" value="Genomic_DNA"/>
</dbReference>
<accession>A0A2M6WWX4</accession>